<dbReference type="InterPro" id="IPR052384">
    <property type="entry name" value="TMTC_O-mannosyltransferase"/>
</dbReference>
<reference evidence="7" key="2">
    <citation type="submission" date="2020-05" db="UniProtKB">
        <authorList>
            <consortium name="EnsemblMetazoa"/>
        </authorList>
    </citation>
    <scope>IDENTIFICATION</scope>
    <source>
        <strain evidence="7">Epiroticus2</strain>
    </source>
</reference>
<feature type="compositionally biased region" description="Low complexity" evidence="4">
    <location>
        <begin position="315"/>
        <end position="343"/>
    </location>
</feature>
<protein>
    <recommendedName>
        <fullName evidence="6">DUF1736 domain-containing protein</fullName>
    </recommendedName>
</protein>
<keyword evidence="5" id="KW-0812">Transmembrane</keyword>
<evidence type="ECO:0000256" key="2">
    <source>
        <dbReference type="ARBA" id="ARBA00022803"/>
    </source>
</evidence>
<feature type="region of interest" description="Disordered" evidence="4">
    <location>
        <begin position="314"/>
        <end position="363"/>
    </location>
</feature>
<sequence length="605" mass="63278">MKLEYNVKGHPISRKKHRVRSLGIVALSLAFIVHCRLTLPRPATLFSTADNPTARSGSLWTRFLTFSYLPVVNFKLLVLPDVLSFDWGMDAIPRLGSVFDRKVAAACLFYLALGWALWSSGRALANRQTGRSSGTKSASSIGASSSNSSSSSSFNRKVANKLNLHRLRAGEDANSRNLSDGQNGGACALCKQDAGMLHHTTTCRTLHNNNGLSSIMCGCAYAPEYKYLSLAAPSTLAGYFCRTAGKNAVRPSNASTNNNDSASINYNQSFQGTVGKKLFGCPWPLGSASETGGKGKPSSPFPFATLLTAPSDMATTRSHTPSLSSSSFTSSSSSSSSSSCASSVRGDSADGSTDETGQHGGSSLHNSPAAALLMSVVLLALPFLPASNLLFYVGFVVAERILYLPSVGYCLLIGLGAGALIDGGRRVSSNCFGTFGGAASGKLPNYGRGGRRTGASCRWVGTAVRKCFGALVATNSAYGEDVGMVRVGDDANGIGRMSVSSDSSGRYGKFRPNGMGPPSANGQVVSGGVGGCSSSKASRPPTASRGGRTRASKSLGPRRRQVVLVCVGLLLIAYSAKTVRRNRDWADEESLFRSAVAVNPPKEGS</sequence>
<evidence type="ECO:0000313" key="7">
    <source>
        <dbReference type="EnsemblMetazoa" id="AEPI004930-PA"/>
    </source>
</evidence>
<evidence type="ECO:0000313" key="8">
    <source>
        <dbReference type="Proteomes" id="UP000075885"/>
    </source>
</evidence>
<feature type="region of interest" description="Disordered" evidence="4">
    <location>
        <begin position="498"/>
        <end position="555"/>
    </location>
</feature>
<keyword evidence="3 5" id="KW-0472">Membrane</keyword>
<accession>A0A182PDC5</accession>
<keyword evidence="8" id="KW-1185">Reference proteome</keyword>
<keyword evidence="1" id="KW-0677">Repeat</keyword>
<dbReference type="Pfam" id="PF08409">
    <property type="entry name" value="TMTC_DUF1736"/>
    <property type="match status" value="1"/>
</dbReference>
<keyword evidence="2" id="KW-0802">TPR repeat</keyword>
<dbReference type="PANTHER" id="PTHR44216">
    <property type="entry name" value="PROTEIN O-MANNOSYL-TRANSFERASE TMTC2"/>
    <property type="match status" value="1"/>
</dbReference>
<dbReference type="GO" id="GO:0000030">
    <property type="term" value="F:mannosyltransferase activity"/>
    <property type="evidence" value="ECO:0007669"/>
    <property type="project" value="TreeGrafter"/>
</dbReference>
<feature type="compositionally biased region" description="Polar residues" evidence="4">
    <location>
        <begin position="350"/>
        <end position="363"/>
    </location>
</feature>
<proteinExistence type="predicted"/>
<feature type="transmembrane region" description="Helical" evidence="5">
    <location>
        <begin position="371"/>
        <end position="395"/>
    </location>
</feature>
<feature type="transmembrane region" description="Helical" evidence="5">
    <location>
        <begin position="401"/>
        <end position="421"/>
    </location>
</feature>
<evidence type="ECO:0000256" key="1">
    <source>
        <dbReference type="ARBA" id="ARBA00022737"/>
    </source>
</evidence>
<dbReference type="AlphaFoldDB" id="A0A182PDC5"/>
<feature type="domain" description="DUF1736" evidence="6">
    <location>
        <begin position="45"/>
        <end position="113"/>
    </location>
</feature>
<evidence type="ECO:0000256" key="5">
    <source>
        <dbReference type="SAM" id="Phobius"/>
    </source>
</evidence>
<dbReference type="Proteomes" id="UP000075885">
    <property type="component" value="Unassembled WGS sequence"/>
</dbReference>
<evidence type="ECO:0000256" key="4">
    <source>
        <dbReference type="SAM" id="MobiDB-lite"/>
    </source>
</evidence>
<name>A0A182PDC5_9DIPT</name>
<evidence type="ECO:0000256" key="3">
    <source>
        <dbReference type="ARBA" id="ARBA00023136"/>
    </source>
</evidence>
<reference evidence="8" key="1">
    <citation type="submission" date="2013-03" db="EMBL/GenBank/DDBJ databases">
        <title>The Genome Sequence of Anopheles epiroticus epiroticus2.</title>
        <authorList>
            <consortium name="The Broad Institute Genomics Platform"/>
            <person name="Neafsey D.E."/>
            <person name="Howell P."/>
            <person name="Walker B."/>
            <person name="Young S.K."/>
            <person name="Zeng Q."/>
            <person name="Gargeya S."/>
            <person name="Fitzgerald M."/>
            <person name="Haas B."/>
            <person name="Abouelleil A."/>
            <person name="Allen A.W."/>
            <person name="Alvarado L."/>
            <person name="Arachchi H.M."/>
            <person name="Berlin A.M."/>
            <person name="Chapman S.B."/>
            <person name="Gainer-Dewar J."/>
            <person name="Goldberg J."/>
            <person name="Griggs A."/>
            <person name="Gujja S."/>
            <person name="Hansen M."/>
            <person name="Howarth C."/>
            <person name="Imamovic A."/>
            <person name="Ireland A."/>
            <person name="Larimer J."/>
            <person name="McCowan C."/>
            <person name="Murphy C."/>
            <person name="Pearson M."/>
            <person name="Poon T.W."/>
            <person name="Priest M."/>
            <person name="Roberts A."/>
            <person name="Saif S."/>
            <person name="Shea T."/>
            <person name="Sisk P."/>
            <person name="Sykes S."/>
            <person name="Wortman J."/>
            <person name="Nusbaum C."/>
            <person name="Birren B."/>
        </authorList>
    </citation>
    <scope>NUCLEOTIDE SEQUENCE [LARGE SCALE GENOMIC DNA]</scope>
    <source>
        <strain evidence="8">Epiroticus2</strain>
    </source>
</reference>
<dbReference type="InterPro" id="IPR013618">
    <property type="entry name" value="TMTC_DUF1736"/>
</dbReference>
<feature type="transmembrane region" description="Helical" evidence="5">
    <location>
        <begin position="21"/>
        <end position="39"/>
    </location>
</feature>
<dbReference type="GO" id="GO:0035269">
    <property type="term" value="P:protein O-linked glycosylation via mannose"/>
    <property type="evidence" value="ECO:0007669"/>
    <property type="project" value="TreeGrafter"/>
</dbReference>
<dbReference type="VEuPathDB" id="VectorBase:AEPI004930"/>
<feature type="region of interest" description="Disordered" evidence="4">
    <location>
        <begin position="127"/>
        <end position="154"/>
    </location>
</feature>
<dbReference type="GO" id="GO:0005789">
    <property type="term" value="C:endoplasmic reticulum membrane"/>
    <property type="evidence" value="ECO:0007669"/>
    <property type="project" value="TreeGrafter"/>
</dbReference>
<dbReference type="EnsemblMetazoa" id="AEPI004930-RA">
    <property type="protein sequence ID" value="AEPI004930-PA"/>
    <property type="gene ID" value="AEPI004930"/>
</dbReference>
<feature type="compositionally biased region" description="Low complexity" evidence="4">
    <location>
        <begin position="132"/>
        <end position="153"/>
    </location>
</feature>
<keyword evidence="5" id="KW-1133">Transmembrane helix</keyword>
<organism evidence="7 8">
    <name type="scientific">Anopheles epiroticus</name>
    <dbReference type="NCBI Taxonomy" id="199890"/>
    <lineage>
        <taxon>Eukaryota</taxon>
        <taxon>Metazoa</taxon>
        <taxon>Ecdysozoa</taxon>
        <taxon>Arthropoda</taxon>
        <taxon>Hexapoda</taxon>
        <taxon>Insecta</taxon>
        <taxon>Pterygota</taxon>
        <taxon>Neoptera</taxon>
        <taxon>Endopterygota</taxon>
        <taxon>Diptera</taxon>
        <taxon>Nematocera</taxon>
        <taxon>Culicoidea</taxon>
        <taxon>Culicidae</taxon>
        <taxon>Anophelinae</taxon>
        <taxon>Anopheles</taxon>
    </lineage>
</organism>
<dbReference type="STRING" id="199890.A0A182PDC5"/>
<evidence type="ECO:0000259" key="6">
    <source>
        <dbReference type="Pfam" id="PF08409"/>
    </source>
</evidence>
<dbReference type="PANTHER" id="PTHR44216:SF3">
    <property type="entry name" value="PROTEIN O-MANNOSYL-TRANSFERASE TMTC2"/>
    <property type="match status" value="1"/>
</dbReference>